<feature type="transmembrane region" description="Helical" evidence="1">
    <location>
        <begin position="20"/>
        <end position="40"/>
    </location>
</feature>
<feature type="domain" description="GGDEF" evidence="4">
    <location>
        <begin position="763"/>
        <end position="895"/>
    </location>
</feature>
<dbReference type="CDD" id="cd00130">
    <property type="entry name" value="PAS"/>
    <property type="match status" value="3"/>
</dbReference>
<dbReference type="GO" id="GO:0003824">
    <property type="term" value="F:catalytic activity"/>
    <property type="evidence" value="ECO:0007669"/>
    <property type="project" value="UniProtKB-ARBA"/>
</dbReference>
<gene>
    <name evidence="5" type="ORF">SKTS_27140</name>
</gene>
<dbReference type="SMART" id="SM00086">
    <property type="entry name" value="PAC"/>
    <property type="match status" value="3"/>
</dbReference>
<organism evidence="5 6">
    <name type="scientific">Sulfurimicrobium lacus</name>
    <dbReference type="NCBI Taxonomy" id="2715678"/>
    <lineage>
        <taxon>Bacteria</taxon>
        <taxon>Pseudomonadati</taxon>
        <taxon>Pseudomonadota</taxon>
        <taxon>Betaproteobacteria</taxon>
        <taxon>Nitrosomonadales</taxon>
        <taxon>Sulfuricellaceae</taxon>
        <taxon>Sulfurimicrobium</taxon>
    </lineage>
</organism>
<dbReference type="RefSeq" id="WP_173066169.1">
    <property type="nucleotide sequence ID" value="NZ_AP022853.1"/>
</dbReference>
<dbReference type="SMART" id="SM00267">
    <property type="entry name" value="GGDEF"/>
    <property type="match status" value="1"/>
</dbReference>
<evidence type="ECO:0000259" key="4">
    <source>
        <dbReference type="PROSITE" id="PS50887"/>
    </source>
</evidence>
<dbReference type="InterPro" id="IPR043128">
    <property type="entry name" value="Rev_trsase/Diguanyl_cyclase"/>
</dbReference>
<feature type="domain" description="PAS" evidence="2">
    <location>
        <begin position="609"/>
        <end position="653"/>
    </location>
</feature>
<keyword evidence="1" id="KW-1133">Transmembrane helix</keyword>
<dbReference type="PROSITE" id="PS50113">
    <property type="entry name" value="PAC"/>
    <property type="match status" value="3"/>
</dbReference>
<dbReference type="InterPro" id="IPR029787">
    <property type="entry name" value="Nucleotide_cyclase"/>
</dbReference>
<evidence type="ECO:0000256" key="1">
    <source>
        <dbReference type="SAM" id="Phobius"/>
    </source>
</evidence>
<dbReference type="PROSITE" id="PS50887">
    <property type="entry name" value="GGDEF"/>
    <property type="match status" value="1"/>
</dbReference>
<dbReference type="CDD" id="cd01949">
    <property type="entry name" value="GGDEF"/>
    <property type="match status" value="1"/>
</dbReference>
<dbReference type="InterPro" id="IPR013767">
    <property type="entry name" value="PAS_fold"/>
</dbReference>
<dbReference type="FunFam" id="3.30.70.270:FF:000001">
    <property type="entry name" value="Diguanylate cyclase domain protein"/>
    <property type="match status" value="1"/>
</dbReference>
<dbReference type="Proteomes" id="UP000502260">
    <property type="component" value="Chromosome"/>
</dbReference>
<feature type="domain" description="PAC" evidence="3">
    <location>
        <begin position="682"/>
        <end position="731"/>
    </location>
</feature>
<dbReference type="NCBIfam" id="TIGR00254">
    <property type="entry name" value="GGDEF"/>
    <property type="match status" value="1"/>
</dbReference>
<evidence type="ECO:0000313" key="5">
    <source>
        <dbReference type="EMBL" id="BCB27828.1"/>
    </source>
</evidence>
<dbReference type="SUPFAM" id="SSF55073">
    <property type="entry name" value="Nucleotide cyclase"/>
    <property type="match status" value="1"/>
</dbReference>
<dbReference type="SUPFAM" id="SSF55785">
    <property type="entry name" value="PYP-like sensor domain (PAS domain)"/>
    <property type="match status" value="3"/>
</dbReference>
<dbReference type="PROSITE" id="PS50112">
    <property type="entry name" value="PAS"/>
    <property type="match status" value="3"/>
</dbReference>
<reference evidence="6" key="1">
    <citation type="submission" date="2020-03" db="EMBL/GenBank/DDBJ databases">
        <title>Complete genome sequence of sulfur-oxidizing bacterium skT11.</title>
        <authorList>
            <person name="Kanda M."/>
            <person name="Kojima H."/>
            <person name="Fukui M."/>
        </authorList>
    </citation>
    <scope>NUCLEOTIDE SEQUENCE [LARGE SCALE GENOMIC DNA]</scope>
    <source>
        <strain evidence="6">skT11</strain>
    </source>
</reference>
<dbReference type="EMBL" id="AP022853">
    <property type="protein sequence ID" value="BCB27828.1"/>
    <property type="molecule type" value="Genomic_DNA"/>
</dbReference>
<feature type="domain" description="PAS" evidence="2">
    <location>
        <begin position="356"/>
        <end position="431"/>
    </location>
</feature>
<dbReference type="Pfam" id="PF00989">
    <property type="entry name" value="PAS"/>
    <property type="match status" value="2"/>
</dbReference>
<proteinExistence type="predicted"/>
<dbReference type="AlphaFoldDB" id="A0A6F8VDP0"/>
<evidence type="ECO:0008006" key="7">
    <source>
        <dbReference type="Google" id="ProtNLM"/>
    </source>
</evidence>
<dbReference type="InterPro" id="IPR000700">
    <property type="entry name" value="PAS-assoc_C"/>
</dbReference>
<sequence length="895" mass="100947">MWPWRRVPDTSPLLLQASIRLFLGLCVAILAIGLLMGWIVHLSQEKVAEHDIQDAVEYFSEGIKNMSQRGEKSAIRYKSHLEFTRILEDPAKRWVNLSSYLTTQNIGDNFSALLVADAHDRVLFSYGFDVKALPATIPSPPDIGWYYREQDATLYRYYVQHIWLGAEGRGHLILFQAINHGLLREFATPNTHLFLRWHGQVIASSLGEHGKTLELLHQAGQMNHDGMRFEQESIKWGEGADSPELVVHRQIESLFEAREVILGLLAGLVGLFLALWASIGFWVYRTTGRIALVGQASRQFIQDGHPTPALKRLLEKACRPRGDEINEVARSLGSLTDTVAQNDAERNAYMATLRESEAKILEITSVLADGVYVLDRDGLITFVNHETERLLGWTAAELLGKNGHDTFHYKRPDGTPISSDSCPVHQTIDTGQTYRSPDDWLVRKDGSSIPVSIVSSPIVRDGIVTGSVAAFHDITQRLETQKALRESEERFRLISTSAMDAIVIVGPAEEITYWNPAAERIFGYPAIEALGQKMHDLITPLRHREDSRRGFDRFRSSGEGALIGKTFEITALRKGGEEFPIEISISAFRIKDQWHALGIIRDISERKKAEQEYKTIIQTTMDGYLVVDAHEGRFLDVNDAYCKMLGYSREEILTLRISDVEAMESPEQVRQHNEELRNRGCAQFETRHRCKDARVIDVEISATYLDIRGGVFIVFIRDISERKKAEEQIRQLAYYDTLTNLPNRRLLLDRLNQSIVQAKRYQRAVAVMFLDLDRFKHINDTLGHDVGDELLKAVATRLNACVRNGDTVSRQGGDEFVIVLAEISQPTDVALVAEKILATLGEPVTVKGHELHMTTSIGIALFPVNGTDDALELMKKADTAMYAVKEAGRNGYRFY</sequence>
<evidence type="ECO:0000313" key="6">
    <source>
        <dbReference type="Proteomes" id="UP000502260"/>
    </source>
</evidence>
<feature type="domain" description="PAC" evidence="3">
    <location>
        <begin position="435"/>
        <end position="486"/>
    </location>
</feature>
<dbReference type="SMART" id="SM00091">
    <property type="entry name" value="PAS"/>
    <property type="match status" value="3"/>
</dbReference>
<dbReference type="InterPro" id="IPR035965">
    <property type="entry name" value="PAS-like_dom_sf"/>
</dbReference>
<protein>
    <recommendedName>
        <fullName evidence="7">Diguanylate cyclase</fullName>
    </recommendedName>
</protein>
<dbReference type="NCBIfam" id="TIGR00229">
    <property type="entry name" value="sensory_box"/>
    <property type="match status" value="3"/>
</dbReference>
<accession>A0A6F8VDP0</accession>
<feature type="transmembrane region" description="Helical" evidence="1">
    <location>
        <begin position="260"/>
        <end position="284"/>
    </location>
</feature>
<dbReference type="InterPro" id="IPR001610">
    <property type="entry name" value="PAC"/>
</dbReference>
<dbReference type="Gene3D" id="3.30.450.20">
    <property type="entry name" value="PAS domain"/>
    <property type="match status" value="3"/>
</dbReference>
<dbReference type="PANTHER" id="PTHR44757:SF2">
    <property type="entry name" value="BIOFILM ARCHITECTURE MAINTENANCE PROTEIN MBAA"/>
    <property type="match status" value="1"/>
</dbReference>
<dbReference type="InterPro" id="IPR000160">
    <property type="entry name" value="GGDEF_dom"/>
</dbReference>
<keyword evidence="6" id="KW-1185">Reference proteome</keyword>
<dbReference type="Pfam" id="PF00990">
    <property type="entry name" value="GGDEF"/>
    <property type="match status" value="1"/>
</dbReference>
<feature type="domain" description="PAS" evidence="2">
    <location>
        <begin position="487"/>
        <end position="546"/>
    </location>
</feature>
<dbReference type="KEGG" id="slac:SKTS_27140"/>
<feature type="domain" description="PAC" evidence="3">
    <location>
        <begin position="565"/>
        <end position="615"/>
    </location>
</feature>
<name>A0A6F8VDP0_9PROT</name>
<dbReference type="PANTHER" id="PTHR44757">
    <property type="entry name" value="DIGUANYLATE CYCLASE DGCP"/>
    <property type="match status" value="1"/>
</dbReference>
<evidence type="ECO:0000259" key="2">
    <source>
        <dbReference type="PROSITE" id="PS50112"/>
    </source>
</evidence>
<dbReference type="InterPro" id="IPR000014">
    <property type="entry name" value="PAS"/>
</dbReference>
<dbReference type="InterPro" id="IPR052155">
    <property type="entry name" value="Biofilm_reg_signaling"/>
</dbReference>
<dbReference type="Pfam" id="PF13426">
    <property type="entry name" value="PAS_9"/>
    <property type="match status" value="1"/>
</dbReference>
<dbReference type="GO" id="GO:0006355">
    <property type="term" value="P:regulation of DNA-templated transcription"/>
    <property type="evidence" value="ECO:0007669"/>
    <property type="project" value="InterPro"/>
</dbReference>
<keyword evidence="1" id="KW-0472">Membrane</keyword>
<evidence type="ECO:0000259" key="3">
    <source>
        <dbReference type="PROSITE" id="PS50113"/>
    </source>
</evidence>
<keyword evidence="1" id="KW-0812">Transmembrane</keyword>
<dbReference type="Gene3D" id="3.30.70.270">
    <property type="match status" value="1"/>
</dbReference>